<reference evidence="4 5" key="1">
    <citation type="journal article" date="2019" name="Nat. Ecol. Evol.">
        <title>Megaphylogeny resolves global patterns of mushroom evolution.</title>
        <authorList>
            <person name="Varga T."/>
            <person name="Krizsan K."/>
            <person name="Foldi C."/>
            <person name="Dima B."/>
            <person name="Sanchez-Garcia M."/>
            <person name="Sanchez-Ramirez S."/>
            <person name="Szollosi G.J."/>
            <person name="Szarkandi J.G."/>
            <person name="Papp V."/>
            <person name="Albert L."/>
            <person name="Andreopoulos W."/>
            <person name="Angelini C."/>
            <person name="Antonin V."/>
            <person name="Barry K.W."/>
            <person name="Bougher N.L."/>
            <person name="Buchanan P."/>
            <person name="Buyck B."/>
            <person name="Bense V."/>
            <person name="Catcheside P."/>
            <person name="Chovatia M."/>
            <person name="Cooper J."/>
            <person name="Damon W."/>
            <person name="Desjardin D."/>
            <person name="Finy P."/>
            <person name="Geml J."/>
            <person name="Haridas S."/>
            <person name="Hughes K."/>
            <person name="Justo A."/>
            <person name="Karasinski D."/>
            <person name="Kautmanova I."/>
            <person name="Kiss B."/>
            <person name="Kocsube S."/>
            <person name="Kotiranta H."/>
            <person name="LaButti K.M."/>
            <person name="Lechner B.E."/>
            <person name="Liimatainen K."/>
            <person name="Lipzen A."/>
            <person name="Lukacs Z."/>
            <person name="Mihaltcheva S."/>
            <person name="Morgado L.N."/>
            <person name="Niskanen T."/>
            <person name="Noordeloos M.E."/>
            <person name="Ohm R.A."/>
            <person name="Ortiz-Santana B."/>
            <person name="Ovrebo C."/>
            <person name="Racz N."/>
            <person name="Riley R."/>
            <person name="Savchenko A."/>
            <person name="Shiryaev A."/>
            <person name="Soop K."/>
            <person name="Spirin V."/>
            <person name="Szebenyi C."/>
            <person name="Tomsovsky M."/>
            <person name="Tulloss R.E."/>
            <person name="Uehling J."/>
            <person name="Grigoriev I.V."/>
            <person name="Vagvolgyi C."/>
            <person name="Papp T."/>
            <person name="Martin F.M."/>
            <person name="Miettinen O."/>
            <person name="Hibbett D.S."/>
            <person name="Nagy L.G."/>
        </authorList>
    </citation>
    <scope>NUCLEOTIDE SEQUENCE [LARGE SCALE GENOMIC DNA]</scope>
    <source>
        <strain evidence="4 5">FP101781</strain>
    </source>
</reference>
<organism evidence="4 5">
    <name type="scientific">Coprinellus micaceus</name>
    <name type="common">Glistening ink-cap mushroom</name>
    <name type="synonym">Coprinus micaceus</name>
    <dbReference type="NCBI Taxonomy" id="71717"/>
    <lineage>
        <taxon>Eukaryota</taxon>
        <taxon>Fungi</taxon>
        <taxon>Dikarya</taxon>
        <taxon>Basidiomycota</taxon>
        <taxon>Agaricomycotina</taxon>
        <taxon>Agaricomycetes</taxon>
        <taxon>Agaricomycetidae</taxon>
        <taxon>Agaricales</taxon>
        <taxon>Agaricineae</taxon>
        <taxon>Psathyrellaceae</taxon>
        <taxon>Coprinellus</taxon>
    </lineage>
</organism>
<comment type="caution">
    <text evidence="4">The sequence shown here is derived from an EMBL/GenBank/DDBJ whole genome shotgun (WGS) entry which is preliminary data.</text>
</comment>
<evidence type="ECO:0000256" key="1">
    <source>
        <dbReference type="ARBA" id="ARBA00022574"/>
    </source>
</evidence>
<gene>
    <name evidence="4" type="ORF">FA13DRAFT_1784913</name>
</gene>
<dbReference type="EMBL" id="QPFP01000002">
    <property type="protein sequence ID" value="TEB38594.1"/>
    <property type="molecule type" value="Genomic_DNA"/>
</dbReference>
<name>A0A4Y7TXA0_COPMI</name>
<evidence type="ECO:0000256" key="2">
    <source>
        <dbReference type="ARBA" id="ARBA00022737"/>
    </source>
</evidence>
<dbReference type="SUPFAM" id="SSF50978">
    <property type="entry name" value="WD40 repeat-like"/>
    <property type="match status" value="2"/>
</dbReference>
<dbReference type="InterPro" id="IPR036322">
    <property type="entry name" value="WD40_repeat_dom_sf"/>
</dbReference>
<dbReference type="OrthoDB" id="3238562at2759"/>
<feature type="repeat" description="WD" evidence="3">
    <location>
        <begin position="21"/>
        <end position="62"/>
    </location>
</feature>
<dbReference type="PROSITE" id="PS50294">
    <property type="entry name" value="WD_REPEATS_REGION"/>
    <property type="match status" value="1"/>
</dbReference>
<accession>A0A4Y7TXA0</accession>
<dbReference type="STRING" id="71717.A0A4Y7TXA0"/>
<evidence type="ECO:0000313" key="4">
    <source>
        <dbReference type="EMBL" id="TEB38594.1"/>
    </source>
</evidence>
<proteinExistence type="predicted"/>
<keyword evidence="1 3" id="KW-0853">WD repeat</keyword>
<dbReference type="Pfam" id="PF00400">
    <property type="entry name" value="WD40"/>
    <property type="match status" value="1"/>
</dbReference>
<dbReference type="PANTHER" id="PTHR22847:SF637">
    <property type="entry name" value="WD REPEAT DOMAIN 5B"/>
    <property type="match status" value="1"/>
</dbReference>
<dbReference type="Proteomes" id="UP000298030">
    <property type="component" value="Unassembled WGS sequence"/>
</dbReference>
<dbReference type="PROSITE" id="PS00678">
    <property type="entry name" value="WD_REPEATS_1"/>
    <property type="match status" value="1"/>
</dbReference>
<dbReference type="PANTHER" id="PTHR22847">
    <property type="entry name" value="WD40 REPEAT PROTEIN"/>
    <property type="match status" value="1"/>
</dbReference>
<dbReference type="InterPro" id="IPR015943">
    <property type="entry name" value="WD40/YVTN_repeat-like_dom_sf"/>
</dbReference>
<dbReference type="SMART" id="SM00320">
    <property type="entry name" value="WD40"/>
    <property type="match status" value="3"/>
</dbReference>
<dbReference type="PROSITE" id="PS50082">
    <property type="entry name" value="WD_REPEATS_2"/>
    <property type="match status" value="1"/>
</dbReference>
<sequence length="395" mass="43576">MQDTHTRTPITIPEFRNLHTLSGHTRAVNVLAMSLDSAFLLSGADDSALIIWDVLSGHLVQSIDVRFHGQLQTALWLYTDIDRVATGFIFGCADGTVHHYKKEPASVQFNCAAVEKPPAGRGGVEALAFDPFNSHVATARGGMIELWSVESRDLKLLHSNRTEDVLISSLFFIEQGTVLVISYLESHEVVAYQTMPWKEQWRRTLRTRLWVFSSRISDVIDTIDTIFSGFCVPGADTMLVSNLEDGVDVYTLPPTRLIRTHRHSTEENYRLQLATFSEGSFAVGSATGTIPLYDQAGHLCQTISHGTLPVTTLTSSQLGGTSYLVSAASTFPFDIKIWAAASTLAHGQPVVAEHGPQSLSFRQFLILMFLCGATQWLLSNLQTVHNAMLRLTQLA</sequence>
<evidence type="ECO:0000313" key="5">
    <source>
        <dbReference type="Proteomes" id="UP000298030"/>
    </source>
</evidence>
<dbReference type="AlphaFoldDB" id="A0A4Y7TXA0"/>
<dbReference type="InterPro" id="IPR001680">
    <property type="entry name" value="WD40_rpt"/>
</dbReference>
<keyword evidence="2" id="KW-0677">Repeat</keyword>
<dbReference type="GO" id="GO:1990234">
    <property type="term" value="C:transferase complex"/>
    <property type="evidence" value="ECO:0007669"/>
    <property type="project" value="UniProtKB-ARBA"/>
</dbReference>
<dbReference type="InterPro" id="IPR019775">
    <property type="entry name" value="WD40_repeat_CS"/>
</dbReference>
<protein>
    <submittedName>
        <fullName evidence="4">WD40 repeat-like protein</fullName>
    </submittedName>
</protein>
<dbReference type="Gene3D" id="2.130.10.10">
    <property type="entry name" value="YVTN repeat-like/Quinoprotein amine dehydrogenase"/>
    <property type="match status" value="2"/>
</dbReference>
<evidence type="ECO:0000256" key="3">
    <source>
        <dbReference type="PROSITE-ProRule" id="PRU00221"/>
    </source>
</evidence>
<keyword evidence="5" id="KW-1185">Reference proteome</keyword>